<evidence type="ECO:0000313" key="1">
    <source>
        <dbReference type="EMBL" id="GFN01341.1"/>
    </source>
</evidence>
<evidence type="ECO:0000313" key="2">
    <source>
        <dbReference type="EMBL" id="NYE44778.1"/>
    </source>
</evidence>
<dbReference type="Proteomes" id="UP000530403">
    <property type="component" value="Unassembled WGS sequence"/>
</dbReference>
<dbReference type="EMBL" id="BLWC01000001">
    <property type="protein sequence ID" value="GFN01341.1"/>
    <property type="molecule type" value="Genomic_DNA"/>
</dbReference>
<sequence length="138" mass="15527">MQTITHVWAKRAATGGSSWSSSISSFSTRRDSSRLPSASITTAFAWTRDAVDLRGWRYEVWSEPDPHLLENIGFLAGYRRDWLFDAELLNALRVVGLEGMSLGEAFLVPAYPRPLVKAAVLHLLWLRPWPRPGPAAHR</sequence>
<evidence type="ECO:0000313" key="3">
    <source>
        <dbReference type="Proteomes" id="UP000498980"/>
    </source>
</evidence>
<organism evidence="1 3">
    <name type="scientific">Streptomyces fulvorobeus</name>
    <dbReference type="NCBI Taxonomy" id="284028"/>
    <lineage>
        <taxon>Bacteria</taxon>
        <taxon>Bacillati</taxon>
        <taxon>Actinomycetota</taxon>
        <taxon>Actinomycetes</taxon>
        <taxon>Kitasatosporales</taxon>
        <taxon>Streptomycetaceae</taxon>
        <taxon>Streptomyces</taxon>
    </lineage>
</organism>
<comment type="caution">
    <text evidence="1">The sequence shown here is derived from an EMBL/GenBank/DDBJ whole genome shotgun (WGS) entry which is preliminary data.</text>
</comment>
<keyword evidence="3" id="KW-1185">Reference proteome</keyword>
<reference evidence="2 4" key="2">
    <citation type="submission" date="2020-07" db="EMBL/GenBank/DDBJ databases">
        <title>Sequencing the genomes of 1000 actinobacteria strains.</title>
        <authorList>
            <person name="Klenk H.-P."/>
        </authorList>
    </citation>
    <scope>NUCLEOTIDE SEQUENCE [LARGE SCALE GENOMIC DNA]</scope>
    <source>
        <strain evidence="2 4">DSM 41455</strain>
    </source>
</reference>
<dbReference type="Proteomes" id="UP000498980">
    <property type="component" value="Unassembled WGS sequence"/>
</dbReference>
<dbReference type="RefSeq" id="WP_173317398.1">
    <property type="nucleotide sequence ID" value="NZ_BAAAUE010000021.1"/>
</dbReference>
<name>A0A7J0CFR1_9ACTN</name>
<reference evidence="1 3" key="1">
    <citation type="submission" date="2020-05" db="EMBL/GenBank/DDBJ databases">
        <title>Whole genome shotgun sequence of Streptomyces fulvorobeus NBRC 15897.</title>
        <authorList>
            <person name="Komaki H."/>
            <person name="Tamura T."/>
        </authorList>
    </citation>
    <scope>NUCLEOTIDE SEQUENCE [LARGE SCALE GENOMIC DNA]</scope>
    <source>
        <strain evidence="1 3">NBRC 15897</strain>
    </source>
</reference>
<gene>
    <name evidence="2" type="ORF">HEB29_005789</name>
    <name evidence="1" type="ORF">Sfulv_61510</name>
</gene>
<accession>A0A7J0CFR1</accession>
<protein>
    <submittedName>
        <fullName evidence="1">Uncharacterized protein</fullName>
    </submittedName>
</protein>
<evidence type="ECO:0000313" key="4">
    <source>
        <dbReference type="Proteomes" id="UP000530403"/>
    </source>
</evidence>
<dbReference type="AlphaFoldDB" id="A0A7J0CFR1"/>
<dbReference type="EMBL" id="JACCCF010000001">
    <property type="protein sequence ID" value="NYE44778.1"/>
    <property type="molecule type" value="Genomic_DNA"/>
</dbReference>
<proteinExistence type="predicted"/>